<sequence length="203" mass="22027">MFPSLRQRLLAGGVLGLALLVTACSSGDGDDDRSPGRHTSPQETKSSGPEPRFKDAKFTVEGAPERDCYHSVVGFDDKGPVVRNHDDNWSPMSHHDLDIHSCPDGVTLTIAWGGRKVTGKMGMRACERAVTGENGNGPGVDGVAGVVNEMPLSSLRPGDQFCEFNEMSSDVHLFRLQSVNRSTSETTWTATEWFDLDYTAPES</sequence>
<accession>A0ABW7VQF2</accession>
<dbReference type="RefSeq" id="WP_148282071.1">
    <property type="nucleotide sequence ID" value="NZ_JBIRUT010000005.1"/>
</dbReference>
<gene>
    <name evidence="3" type="ORF">ACH49L_42945</name>
</gene>
<reference evidence="3 4" key="1">
    <citation type="submission" date="2024-10" db="EMBL/GenBank/DDBJ databases">
        <title>The Natural Products Discovery Center: Release of the First 8490 Sequenced Strains for Exploring Actinobacteria Biosynthetic Diversity.</title>
        <authorList>
            <person name="Kalkreuter E."/>
            <person name="Kautsar S.A."/>
            <person name="Yang D."/>
            <person name="Bader C.D."/>
            <person name="Teijaro C.N."/>
            <person name="Fluegel L."/>
            <person name="Davis C.M."/>
            <person name="Simpson J.R."/>
            <person name="Lauterbach L."/>
            <person name="Steele A.D."/>
            <person name="Gui C."/>
            <person name="Meng S."/>
            <person name="Li G."/>
            <person name="Viehrig K."/>
            <person name="Ye F."/>
            <person name="Su P."/>
            <person name="Kiefer A.F."/>
            <person name="Nichols A."/>
            <person name="Cepeda A.J."/>
            <person name="Yan W."/>
            <person name="Fan B."/>
            <person name="Jiang Y."/>
            <person name="Adhikari A."/>
            <person name="Zheng C.-J."/>
            <person name="Schuster L."/>
            <person name="Cowan T.M."/>
            <person name="Smanski M.J."/>
            <person name="Chevrette M.G."/>
            <person name="De Carvalho L.P.S."/>
            <person name="Shen B."/>
        </authorList>
    </citation>
    <scope>NUCLEOTIDE SEQUENCE [LARGE SCALE GENOMIC DNA]</scope>
    <source>
        <strain evidence="3 4">NPDC020295</strain>
    </source>
</reference>
<evidence type="ECO:0000256" key="2">
    <source>
        <dbReference type="SAM" id="SignalP"/>
    </source>
</evidence>
<organism evidence="3 4">
    <name type="scientific">Streptomyces olivaceoviridis</name>
    <name type="common">Streptomyces corchorusii</name>
    <dbReference type="NCBI Taxonomy" id="1921"/>
    <lineage>
        <taxon>Bacteria</taxon>
        <taxon>Bacillati</taxon>
        <taxon>Actinomycetota</taxon>
        <taxon>Actinomycetes</taxon>
        <taxon>Kitasatosporales</taxon>
        <taxon>Streptomycetaceae</taxon>
        <taxon>Streptomyces</taxon>
    </lineage>
</organism>
<evidence type="ECO:0000256" key="1">
    <source>
        <dbReference type="SAM" id="MobiDB-lite"/>
    </source>
</evidence>
<feature type="region of interest" description="Disordered" evidence="1">
    <location>
        <begin position="26"/>
        <end position="54"/>
    </location>
</feature>
<keyword evidence="2" id="KW-0732">Signal</keyword>
<keyword evidence="4" id="KW-1185">Reference proteome</keyword>
<evidence type="ECO:0008006" key="5">
    <source>
        <dbReference type="Google" id="ProtNLM"/>
    </source>
</evidence>
<evidence type="ECO:0000313" key="3">
    <source>
        <dbReference type="EMBL" id="MFI2162316.1"/>
    </source>
</evidence>
<dbReference type="EMBL" id="JBIRWM010000035">
    <property type="protein sequence ID" value="MFI2162316.1"/>
    <property type="molecule type" value="Genomic_DNA"/>
</dbReference>
<proteinExistence type="predicted"/>
<dbReference type="Proteomes" id="UP001611397">
    <property type="component" value="Unassembled WGS sequence"/>
</dbReference>
<dbReference type="PROSITE" id="PS51257">
    <property type="entry name" value="PROKAR_LIPOPROTEIN"/>
    <property type="match status" value="1"/>
</dbReference>
<feature type="signal peptide" evidence="2">
    <location>
        <begin position="1"/>
        <end position="23"/>
    </location>
</feature>
<name>A0ABW7VQF2_STROI</name>
<evidence type="ECO:0000313" key="4">
    <source>
        <dbReference type="Proteomes" id="UP001611397"/>
    </source>
</evidence>
<protein>
    <recommendedName>
        <fullName evidence="5">Lipoprotein</fullName>
    </recommendedName>
</protein>
<comment type="caution">
    <text evidence="3">The sequence shown here is derived from an EMBL/GenBank/DDBJ whole genome shotgun (WGS) entry which is preliminary data.</text>
</comment>
<feature type="chain" id="PRO_5045105551" description="Lipoprotein" evidence="2">
    <location>
        <begin position="24"/>
        <end position="203"/>
    </location>
</feature>